<dbReference type="AlphaFoldDB" id="A0A4P6P7D5"/>
<dbReference type="KEGG" id="lsd:EMK97_00525"/>
<gene>
    <name evidence="1" type="ORF">EMK97_00525</name>
</gene>
<keyword evidence="2" id="KW-1185">Reference proteome</keyword>
<dbReference type="EMBL" id="CP034759">
    <property type="protein sequence ID" value="QBG37666.1"/>
    <property type="molecule type" value="Genomic_DNA"/>
</dbReference>
<dbReference type="Proteomes" id="UP000290244">
    <property type="component" value="Chromosome"/>
</dbReference>
<name>A0A4P6P7D5_9GAMM</name>
<proteinExistence type="predicted"/>
<evidence type="ECO:0000313" key="1">
    <source>
        <dbReference type="EMBL" id="QBG37666.1"/>
    </source>
</evidence>
<evidence type="ECO:0000313" key="2">
    <source>
        <dbReference type="Proteomes" id="UP000290244"/>
    </source>
</evidence>
<accession>A0A4P6P7D5</accession>
<protein>
    <submittedName>
        <fullName evidence="1">Uncharacterized protein</fullName>
    </submittedName>
</protein>
<reference evidence="1 2" key="1">
    <citation type="submission" date="2018-12" db="EMBL/GenBank/DDBJ databases">
        <title>Complete genome of Litorilituus sediminis.</title>
        <authorList>
            <person name="Liu A."/>
            <person name="Rong J."/>
        </authorList>
    </citation>
    <scope>NUCLEOTIDE SEQUENCE [LARGE SCALE GENOMIC DNA]</scope>
    <source>
        <strain evidence="1 2">JCM 17549</strain>
    </source>
</reference>
<organism evidence="1 2">
    <name type="scientific">Litorilituus sediminis</name>
    <dbReference type="NCBI Taxonomy" id="718192"/>
    <lineage>
        <taxon>Bacteria</taxon>
        <taxon>Pseudomonadati</taxon>
        <taxon>Pseudomonadota</taxon>
        <taxon>Gammaproteobacteria</taxon>
        <taxon>Alteromonadales</taxon>
        <taxon>Colwelliaceae</taxon>
        <taxon>Litorilituus</taxon>
    </lineage>
</organism>
<sequence length="17" mass="2236">MEKNYTLWHYRAHIFLI</sequence>